<name>A0A0F3MT51_RICFI</name>
<evidence type="ECO:0000313" key="2">
    <source>
        <dbReference type="Proteomes" id="UP000033475"/>
    </source>
</evidence>
<evidence type="ECO:0000313" key="1">
    <source>
        <dbReference type="EMBL" id="KJV57769.1"/>
    </source>
</evidence>
<accession>A0A0F3MT51</accession>
<gene>
    <name evidence="1" type="ORF">RFEPED_0136</name>
</gene>
<sequence>MSSICHSCGSRNPALSRVIPWLDHGIHKKVKKLDSATSSRDDVEYYWIPASAGMTSDKKLSTLQFKD</sequence>
<proteinExistence type="predicted"/>
<protein>
    <submittedName>
        <fullName evidence="1">Uncharacterized protein</fullName>
    </submittedName>
</protein>
<dbReference type="PATRIC" id="fig|1359196.3.peg.129"/>
<dbReference type="EMBL" id="LANQ01000001">
    <property type="protein sequence ID" value="KJV57769.1"/>
    <property type="molecule type" value="Genomic_DNA"/>
</dbReference>
<organism evidence="1 2">
    <name type="scientific">Rickettsia felis str. Pedreira</name>
    <dbReference type="NCBI Taxonomy" id="1359196"/>
    <lineage>
        <taxon>Bacteria</taxon>
        <taxon>Pseudomonadati</taxon>
        <taxon>Pseudomonadota</taxon>
        <taxon>Alphaproteobacteria</taxon>
        <taxon>Rickettsiales</taxon>
        <taxon>Rickettsiaceae</taxon>
        <taxon>Rickettsieae</taxon>
        <taxon>Rickettsia</taxon>
        <taxon>spotted fever group</taxon>
    </lineage>
</organism>
<comment type="caution">
    <text evidence="1">The sequence shown here is derived from an EMBL/GenBank/DDBJ whole genome shotgun (WGS) entry which is preliminary data.</text>
</comment>
<dbReference type="AlphaFoldDB" id="A0A0F3MT51"/>
<dbReference type="Proteomes" id="UP000033475">
    <property type="component" value="Unassembled WGS sequence"/>
</dbReference>
<reference evidence="1 2" key="1">
    <citation type="submission" date="2015-01" db="EMBL/GenBank/DDBJ databases">
        <title>Genome Sequencing of Rickettsiales.</title>
        <authorList>
            <person name="Daugherty S.C."/>
            <person name="Su Q."/>
            <person name="Abolude K."/>
            <person name="Beier-Sexton M."/>
            <person name="Carlyon J.A."/>
            <person name="Carter R."/>
            <person name="Day N.P."/>
            <person name="Dumler S.J."/>
            <person name="Dyachenko V."/>
            <person name="Godinez A."/>
            <person name="Kurtti T.J."/>
            <person name="Lichay M."/>
            <person name="Mullins K.E."/>
            <person name="Ott S."/>
            <person name="Pappas-Brown V."/>
            <person name="Paris D.H."/>
            <person name="Patel P."/>
            <person name="Richards A.L."/>
            <person name="Sadzewicz L."/>
            <person name="Sears K."/>
            <person name="Seidman D."/>
            <person name="Sengamalay N."/>
            <person name="Stenos J."/>
            <person name="Tallon L.J."/>
            <person name="Vincent G."/>
            <person name="Fraser C.M."/>
            <person name="Munderloh U."/>
            <person name="Dunning-Hotopp J.C."/>
        </authorList>
    </citation>
    <scope>NUCLEOTIDE SEQUENCE [LARGE SCALE GENOMIC DNA]</scope>
    <source>
        <strain evidence="1 2">Pedreira</strain>
    </source>
</reference>